<dbReference type="PANTHER" id="PTHR43737:SF1">
    <property type="entry name" value="DUF1501 DOMAIN-CONTAINING PROTEIN"/>
    <property type="match status" value="1"/>
</dbReference>
<evidence type="ECO:0000256" key="1">
    <source>
        <dbReference type="SAM" id="MobiDB-lite"/>
    </source>
</evidence>
<keyword evidence="3" id="KW-1185">Reference proteome</keyword>
<comment type="caution">
    <text evidence="2">The sequence shown here is derived from an EMBL/GenBank/DDBJ whole genome shotgun (WGS) entry which is preliminary data.</text>
</comment>
<accession>A0ABX2U1A9</accession>
<dbReference type="PANTHER" id="PTHR43737">
    <property type="entry name" value="BLL7424 PROTEIN"/>
    <property type="match status" value="1"/>
</dbReference>
<dbReference type="Proteomes" id="UP000185657">
    <property type="component" value="Unassembled WGS sequence"/>
</dbReference>
<evidence type="ECO:0008006" key="4">
    <source>
        <dbReference type="Google" id="ProtNLM"/>
    </source>
</evidence>
<dbReference type="InterPro" id="IPR014917">
    <property type="entry name" value="DUF1800"/>
</dbReference>
<feature type="region of interest" description="Disordered" evidence="1">
    <location>
        <begin position="37"/>
        <end position="64"/>
    </location>
</feature>
<gene>
    <name evidence="2" type="ORF">LPB72_20385</name>
</gene>
<evidence type="ECO:0000313" key="2">
    <source>
        <dbReference type="EMBL" id="OAD39623.1"/>
    </source>
</evidence>
<reference evidence="2 3" key="1">
    <citation type="submission" date="2016-02" db="EMBL/GenBank/DDBJ databases">
        <title>Draft genome sequence of Hydrogenophaga sp. LPB0072.</title>
        <authorList>
            <person name="Shin S.-K."/>
            <person name="Yi H."/>
        </authorList>
    </citation>
    <scope>NUCLEOTIDE SEQUENCE [LARGE SCALE GENOMIC DNA]</scope>
    <source>
        <strain evidence="2 3">LPB0072</strain>
    </source>
</reference>
<dbReference type="RefSeq" id="WP_082877143.1">
    <property type="nucleotide sequence ID" value="NZ_CP017476.1"/>
</dbReference>
<protein>
    <recommendedName>
        <fullName evidence="4">DUF1800 domain-containing protein</fullName>
    </recommendedName>
</protein>
<dbReference type="EMBL" id="LVWD01000041">
    <property type="protein sequence ID" value="OAD39623.1"/>
    <property type="molecule type" value="Genomic_DNA"/>
</dbReference>
<proteinExistence type="predicted"/>
<evidence type="ECO:0000313" key="3">
    <source>
        <dbReference type="Proteomes" id="UP000185657"/>
    </source>
</evidence>
<sequence>MSLLFFPVRACLSPPRLRGLIASLLAAGGLLACGGGGHSPTEVASPAKAATTDRSELQASQPGALGGSPGWALHAVEGVPPVTGRKALASSPTTQVDAVRLANQGTFGATEALIQHIRQTGPLLWVAEQMSTSRSLRGTIRPQVAAPDPTPAPSFGLHKPLLFSELIIPTSALTSGGTGAVHQFAQSSGEFCDGRGDNCWRDWSSSTPLVWDFYRNAVSEPDQLRQRVGWALQQILVVSNLEVFGTYGLRNYNNALLNQAFGNYRDVLRSVALSPVMGDYLNNVNNDKAAPNENFARELLQLFSLGTCALNTNGTLKSGDCEPTYDNEMVRNYAFALTGWTYPAGGATPWGCWPRGSNCQYYGGDMVPVASFHDSAARALLSGVNLPSGHNPGQALEAVLNSLMNHPNMAPFVGRQLIQHLVTSNPSPAYVQRVASAFVSGRFQGFGTGQRGDMKATVAAILLDAEARTTSPSNTAGRLREPAQFFTGVLRALNGRTDGDALGWWWGEELRQHAFRSPSVFNFYPPDYPVAGTSLVGPAFALHSTNAALQRVNYVNYLVFWDGSDPQQDVPGALGTRVDLSPFVSDAGDPGKLVDRLSLLALGAPLPTAARMAVVNAVAAYTQQTSGNNYLTNRVRQAAYLVFASPNYQVVH</sequence>
<organism evidence="2 3">
    <name type="scientific">Hydrogenophaga crassostreae</name>
    <dbReference type="NCBI Taxonomy" id="1763535"/>
    <lineage>
        <taxon>Bacteria</taxon>
        <taxon>Pseudomonadati</taxon>
        <taxon>Pseudomonadota</taxon>
        <taxon>Betaproteobacteria</taxon>
        <taxon>Burkholderiales</taxon>
        <taxon>Comamonadaceae</taxon>
        <taxon>Hydrogenophaga</taxon>
    </lineage>
</organism>
<dbReference type="Pfam" id="PF08811">
    <property type="entry name" value="DUF1800"/>
    <property type="match status" value="1"/>
</dbReference>
<name>A0ABX2U1A9_9BURK</name>